<dbReference type="EMBL" id="SJPJ01000001">
    <property type="protein sequence ID" value="TWT79700.1"/>
    <property type="molecule type" value="Genomic_DNA"/>
</dbReference>
<proteinExistence type="predicted"/>
<accession>A0A5C5YXT6</accession>
<comment type="caution">
    <text evidence="1">The sequence shown here is derived from an EMBL/GenBank/DDBJ whole genome shotgun (WGS) entry which is preliminary data.</text>
</comment>
<name>A0A5C5YXT6_9BACT</name>
<organism evidence="1 2">
    <name type="scientific">Novipirellula herctigrandis</name>
    <dbReference type="NCBI Taxonomy" id="2527986"/>
    <lineage>
        <taxon>Bacteria</taxon>
        <taxon>Pseudomonadati</taxon>
        <taxon>Planctomycetota</taxon>
        <taxon>Planctomycetia</taxon>
        <taxon>Pirellulales</taxon>
        <taxon>Pirellulaceae</taxon>
        <taxon>Novipirellula</taxon>
    </lineage>
</organism>
<dbReference type="RefSeq" id="WP_146394857.1">
    <property type="nucleotide sequence ID" value="NZ_SJPJ01000001.1"/>
</dbReference>
<gene>
    <name evidence="1" type="ORF">CA13_11070</name>
</gene>
<keyword evidence="2" id="KW-1185">Reference proteome</keyword>
<evidence type="ECO:0000313" key="1">
    <source>
        <dbReference type="EMBL" id="TWT79700.1"/>
    </source>
</evidence>
<protein>
    <submittedName>
        <fullName evidence="1">Uncharacterized protein</fullName>
    </submittedName>
</protein>
<sequence>MTSVTINGIHDVAAPDPCHIVDLTIRDATVDCERLKGIVYDAVVDHRATQQAPFGEHYLSLDDGSVIGDYRYGWDHPEIWIADIRVAFLMHFLEPGRNIKTPYGLVAIPEATVMPRRLAGLKYESPY</sequence>
<dbReference type="AlphaFoldDB" id="A0A5C5YXT6"/>
<reference evidence="1 2" key="1">
    <citation type="submission" date="2019-02" db="EMBL/GenBank/DDBJ databases">
        <title>Deep-cultivation of Planctomycetes and their phenomic and genomic characterization uncovers novel biology.</title>
        <authorList>
            <person name="Wiegand S."/>
            <person name="Jogler M."/>
            <person name="Boedeker C."/>
            <person name="Pinto D."/>
            <person name="Vollmers J."/>
            <person name="Rivas-Marin E."/>
            <person name="Kohn T."/>
            <person name="Peeters S.H."/>
            <person name="Heuer A."/>
            <person name="Rast P."/>
            <person name="Oberbeckmann S."/>
            <person name="Bunk B."/>
            <person name="Jeske O."/>
            <person name="Meyerdierks A."/>
            <person name="Storesund J.E."/>
            <person name="Kallscheuer N."/>
            <person name="Luecker S."/>
            <person name="Lage O.M."/>
            <person name="Pohl T."/>
            <person name="Merkel B.J."/>
            <person name="Hornburger P."/>
            <person name="Mueller R.-W."/>
            <person name="Bruemmer F."/>
            <person name="Labrenz M."/>
            <person name="Spormann A.M."/>
            <person name="Op Den Camp H."/>
            <person name="Overmann J."/>
            <person name="Amann R."/>
            <person name="Jetten M.S.M."/>
            <person name="Mascher T."/>
            <person name="Medema M.H."/>
            <person name="Devos D.P."/>
            <person name="Kaster A.-K."/>
            <person name="Ovreas L."/>
            <person name="Rohde M."/>
            <person name="Galperin M.Y."/>
            <person name="Jogler C."/>
        </authorList>
    </citation>
    <scope>NUCLEOTIDE SEQUENCE [LARGE SCALE GENOMIC DNA]</scope>
    <source>
        <strain evidence="1 2">CA13</strain>
    </source>
</reference>
<dbReference type="Proteomes" id="UP000315010">
    <property type="component" value="Unassembled WGS sequence"/>
</dbReference>
<evidence type="ECO:0000313" key="2">
    <source>
        <dbReference type="Proteomes" id="UP000315010"/>
    </source>
</evidence>